<evidence type="ECO:0000313" key="1">
    <source>
        <dbReference type="EMBL" id="MEE2060041.1"/>
    </source>
</evidence>
<evidence type="ECO:0008006" key="3">
    <source>
        <dbReference type="Google" id="ProtNLM"/>
    </source>
</evidence>
<dbReference type="RefSeq" id="WP_330135217.1">
    <property type="nucleotide sequence ID" value="NZ_JAUTXY010000010.1"/>
</dbReference>
<reference evidence="1 2" key="1">
    <citation type="submission" date="2023-07" db="EMBL/GenBank/DDBJ databases">
        <authorList>
            <person name="Girao M."/>
            <person name="Carvalho M.F."/>
        </authorList>
    </citation>
    <scope>NUCLEOTIDE SEQUENCE [LARGE SCALE GENOMIC DNA]</scope>
    <source>
        <strain evidence="1 2">YIM65754</strain>
    </source>
</reference>
<gene>
    <name evidence="1" type="ORF">Q7514_21185</name>
</gene>
<evidence type="ECO:0000313" key="2">
    <source>
        <dbReference type="Proteomes" id="UP001336020"/>
    </source>
</evidence>
<name>A0ABU7LER6_9NOCA</name>
<protein>
    <recommendedName>
        <fullName evidence="3">SalK</fullName>
    </recommendedName>
</protein>
<dbReference type="NCBIfam" id="NF047719">
    <property type="entry name" value="SCO6745_fam_HTH"/>
    <property type="match status" value="1"/>
</dbReference>
<comment type="caution">
    <text evidence="1">The sequence shown here is derived from an EMBL/GenBank/DDBJ whole genome shotgun (WGS) entry which is preliminary data.</text>
</comment>
<dbReference type="Pfam" id="PF21863">
    <property type="entry name" value="HTH_67"/>
    <property type="match status" value="1"/>
</dbReference>
<dbReference type="InterPro" id="IPR054058">
    <property type="entry name" value="HTH_67"/>
</dbReference>
<organism evidence="1 2">
    <name type="scientific">Rhodococcus artemisiae</name>
    <dbReference type="NCBI Taxonomy" id="714159"/>
    <lineage>
        <taxon>Bacteria</taxon>
        <taxon>Bacillati</taxon>
        <taxon>Actinomycetota</taxon>
        <taxon>Actinomycetes</taxon>
        <taxon>Mycobacteriales</taxon>
        <taxon>Nocardiaceae</taxon>
        <taxon>Rhodococcus</taxon>
    </lineage>
</organism>
<accession>A0ABU7LER6</accession>
<dbReference type="Proteomes" id="UP001336020">
    <property type="component" value="Unassembled WGS sequence"/>
</dbReference>
<sequence>MDSAAAGRAARALELLHSFTYFAPEVHSELGELGLEGAAMKYVASRVAPMGKVGPGVATATFYNFAPRLIEVALPAAWEIAAPSEVYEARVRGVDAAMSRWLGADVIASQEMTEAAELAATVARSIPGVDGRALFAGYADQPWPEAPHLVFWHALTLLREYRGDGHVAALQGAGLSGLDALVTHTASGIGFSAEFAKANRGWTTDEWDETETALRSGGLINRAGELTGDGFEVRELVEDLTDDLAVGPWAAVGERAVERLLDLAVPWRDTIADSGPLPGRMFGPRFGDAR</sequence>
<proteinExistence type="predicted"/>
<keyword evidence="2" id="KW-1185">Reference proteome</keyword>
<dbReference type="EMBL" id="JAUTXY010000010">
    <property type="protein sequence ID" value="MEE2060041.1"/>
    <property type="molecule type" value="Genomic_DNA"/>
</dbReference>